<evidence type="ECO:0000256" key="1">
    <source>
        <dbReference type="SAM" id="MobiDB-lite"/>
    </source>
</evidence>
<organism evidence="2 3">
    <name type="scientific">Roseburia hominis</name>
    <dbReference type="NCBI Taxonomy" id="301301"/>
    <lineage>
        <taxon>Bacteria</taxon>
        <taxon>Bacillati</taxon>
        <taxon>Bacillota</taxon>
        <taxon>Clostridia</taxon>
        <taxon>Lachnospirales</taxon>
        <taxon>Lachnospiraceae</taxon>
        <taxon>Roseburia</taxon>
    </lineage>
</organism>
<reference evidence="2 3" key="1">
    <citation type="submission" date="2018-08" db="EMBL/GenBank/DDBJ databases">
        <title>A genome reference for cultivated species of the human gut microbiota.</title>
        <authorList>
            <person name="Zou Y."/>
            <person name="Xue W."/>
            <person name="Luo G."/>
        </authorList>
    </citation>
    <scope>NUCLEOTIDE SEQUENCE [LARGE SCALE GENOMIC DNA]</scope>
    <source>
        <strain evidence="2 3">AF22-12AC</strain>
    </source>
</reference>
<dbReference type="RefSeq" id="WP_014078625.1">
    <property type="nucleotide sequence ID" value="NZ_CAUGCI010000004.1"/>
</dbReference>
<comment type="caution">
    <text evidence="2">The sequence shown here is derived from an EMBL/GenBank/DDBJ whole genome shotgun (WGS) entry which is preliminary data.</text>
</comment>
<sequence>MKKYVKPEVVETKEYAEGVYLASGGSTDNSSGPEETVCRFGRKEANAGSDTCQECSKSGGQRNTPLPGEESAREADFTGCIDGRPVKRS</sequence>
<gene>
    <name evidence="2" type="ORF">DWX93_07605</name>
</gene>
<evidence type="ECO:0000313" key="2">
    <source>
        <dbReference type="EMBL" id="RGS41058.1"/>
    </source>
</evidence>
<protein>
    <submittedName>
        <fullName evidence="2">Uncharacterized protein</fullName>
    </submittedName>
</protein>
<proteinExistence type="predicted"/>
<evidence type="ECO:0000313" key="3">
    <source>
        <dbReference type="Proteomes" id="UP000266172"/>
    </source>
</evidence>
<accession>A0A395V7P9</accession>
<name>A0A395V7P9_9FIRM</name>
<feature type="region of interest" description="Disordered" evidence="1">
    <location>
        <begin position="48"/>
        <end position="89"/>
    </location>
</feature>
<dbReference type="GeneID" id="93722316"/>
<dbReference type="Proteomes" id="UP000266172">
    <property type="component" value="Unassembled WGS sequence"/>
</dbReference>
<dbReference type="EMBL" id="QRVL01000004">
    <property type="protein sequence ID" value="RGS41058.1"/>
    <property type="molecule type" value="Genomic_DNA"/>
</dbReference>
<dbReference type="AlphaFoldDB" id="A0A395V7P9"/>
<feature type="compositionally biased region" description="Polar residues" evidence="1">
    <location>
        <begin position="48"/>
        <end position="64"/>
    </location>
</feature>